<organism evidence="2 3">
    <name type="scientific">Streptomyces phaeoluteigriseus</name>
    <dbReference type="NCBI Taxonomy" id="114686"/>
    <lineage>
        <taxon>Bacteria</taxon>
        <taxon>Bacillati</taxon>
        <taxon>Actinomycetota</taxon>
        <taxon>Actinomycetes</taxon>
        <taxon>Kitasatosporales</taxon>
        <taxon>Streptomycetaceae</taxon>
        <taxon>Streptomyces</taxon>
        <taxon>Streptomyces aurantiacus group</taxon>
    </lineage>
</organism>
<dbReference type="Pfam" id="PF11209">
    <property type="entry name" value="LmeA"/>
    <property type="match status" value="1"/>
</dbReference>
<dbReference type="InterPro" id="IPR021373">
    <property type="entry name" value="DUF2993"/>
</dbReference>
<feature type="compositionally biased region" description="Basic and acidic residues" evidence="1">
    <location>
        <begin position="125"/>
        <end position="154"/>
    </location>
</feature>
<reference evidence="2" key="1">
    <citation type="submission" date="2022-06" db="EMBL/GenBank/DDBJ databases">
        <title>Complete genome sequence of soil microorganisms Streptomyces sp. Qhu-M197 isolated from Alpine meadows habitats on the Tibetan Plateau.</title>
        <authorList>
            <person name="Zhang B."/>
            <person name="Xiang X."/>
            <person name="Fan J."/>
        </authorList>
    </citation>
    <scope>NUCLEOTIDE SEQUENCE</scope>
    <source>
        <strain evidence="2">Qhu-M197</strain>
    </source>
</reference>
<sequence length="254" mass="27134">MLAGAVVVDRVAAARAEKRAAEAFQEGMATPRRPSVHVSGFPVLTQLAGGRLRHVDITAADIPAHGTTRPLPVTRLTVGLDGLKTSGSADEAHARSAEATAFLSYEDVSGEAHSAWTSPRRAGPGRRDGQPAARRRGEREYGRLGRRRQPDRLHGCPRHPGRAVPSREGSARQGTGRARALHNIPEGLHLRSITTTANGIKALFTGTSVTFHPNQTSGWVLGVFGTTSAVGRFGSPLRGDALDDHDHRLRKVRG</sequence>
<gene>
    <name evidence="2" type="ORF">NFX46_17305</name>
</gene>
<name>A0ABY4ZA35_9ACTN</name>
<keyword evidence="3" id="KW-1185">Reference proteome</keyword>
<evidence type="ECO:0000313" key="3">
    <source>
        <dbReference type="Proteomes" id="UP001056374"/>
    </source>
</evidence>
<accession>A0ABY4ZA35</accession>
<evidence type="ECO:0000256" key="1">
    <source>
        <dbReference type="SAM" id="MobiDB-lite"/>
    </source>
</evidence>
<protein>
    <submittedName>
        <fullName evidence="2">DUF2993 domain-containing protein</fullName>
    </submittedName>
</protein>
<dbReference type="Proteomes" id="UP001056374">
    <property type="component" value="Chromosome"/>
</dbReference>
<dbReference type="RefSeq" id="WP_252550346.1">
    <property type="nucleotide sequence ID" value="NZ_CP099468.1"/>
</dbReference>
<feature type="region of interest" description="Disordered" evidence="1">
    <location>
        <begin position="113"/>
        <end position="177"/>
    </location>
</feature>
<proteinExistence type="predicted"/>
<dbReference type="EMBL" id="CP099468">
    <property type="protein sequence ID" value="USQ85385.1"/>
    <property type="molecule type" value="Genomic_DNA"/>
</dbReference>
<evidence type="ECO:0000313" key="2">
    <source>
        <dbReference type="EMBL" id="USQ85385.1"/>
    </source>
</evidence>